<reference evidence="2" key="1">
    <citation type="journal article" date="2019" name="Int. J. Syst. Evol. Microbiol.">
        <title>The Global Catalogue of Microorganisms (GCM) 10K type strain sequencing project: providing services to taxonomists for standard genome sequencing and annotation.</title>
        <authorList>
            <consortium name="The Broad Institute Genomics Platform"/>
            <consortium name="The Broad Institute Genome Sequencing Center for Infectious Disease"/>
            <person name="Wu L."/>
            <person name="Ma J."/>
        </authorList>
    </citation>
    <scope>NUCLEOTIDE SEQUENCE [LARGE SCALE GENOMIC DNA]</scope>
    <source>
        <strain evidence="2">CCM 8925</strain>
    </source>
</reference>
<protein>
    <submittedName>
        <fullName evidence="1">DNA-3-methyladenine glycosylase I</fullName>
        <ecNumber evidence="1">3.2.2.20</ecNumber>
    </submittedName>
</protein>
<accession>A0ABW3EFI1</accession>
<dbReference type="Gene3D" id="1.10.340.30">
    <property type="entry name" value="Hypothetical protein, domain 2"/>
    <property type="match status" value="1"/>
</dbReference>
<keyword evidence="1" id="KW-0326">Glycosidase</keyword>
<comment type="caution">
    <text evidence="1">The sequence shown here is derived from an EMBL/GenBank/DDBJ whole genome shotgun (WGS) entry which is preliminary data.</text>
</comment>
<evidence type="ECO:0000313" key="1">
    <source>
        <dbReference type="EMBL" id="MFD0897718.1"/>
    </source>
</evidence>
<dbReference type="Proteomes" id="UP001597104">
    <property type="component" value="Unassembled WGS sequence"/>
</dbReference>
<dbReference type="SUPFAM" id="SSF48150">
    <property type="entry name" value="DNA-glycosylase"/>
    <property type="match status" value="1"/>
</dbReference>
<dbReference type="PANTHER" id="PTHR30037">
    <property type="entry name" value="DNA-3-METHYLADENINE GLYCOSYLASE 1"/>
    <property type="match status" value="1"/>
</dbReference>
<dbReference type="Pfam" id="PF03352">
    <property type="entry name" value="Adenine_glyco"/>
    <property type="match status" value="1"/>
</dbReference>
<organism evidence="1 2">
    <name type="scientific">Loigolactobacillus binensis</name>
    <dbReference type="NCBI Taxonomy" id="2559922"/>
    <lineage>
        <taxon>Bacteria</taxon>
        <taxon>Bacillati</taxon>
        <taxon>Bacillota</taxon>
        <taxon>Bacilli</taxon>
        <taxon>Lactobacillales</taxon>
        <taxon>Lactobacillaceae</taxon>
        <taxon>Loigolactobacillus</taxon>
    </lineage>
</organism>
<dbReference type="RefSeq" id="WP_137637923.1">
    <property type="nucleotide sequence ID" value="NZ_BJDN01000014.1"/>
</dbReference>
<dbReference type="EC" id="3.2.2.20" evidence="1"/>
<dbReference type="PANTHER" id="PTHR30037:SF4">
    <property type="entry name" value="DNA-3-METHYLADENINE GLYCOSYLASE I"/>
    <property type="match status" value="1"/>
</dbReference>
<dbReference type="GO" id="GO:0008725">
    <property type="term" value="F:DNA-3-methyladenine glycosylase activity"/>
    <property type="evidence" value="ECO:0007669"/>
    <property type="project" value="UniProtKB-EC"/>
</dbReference>
<keyword evidence="1" id="KW-0378">Hydrolase</keyword>
<dbReference type="EMBL" id="JBHTIO010000038">
    <property type="protein sequence ID" value="MFD0897718.1"/>
    <property type="molecule type" value="Genomic_DNA"/>
</dbReference>
<gene>
    <name evidence="1" type="ORF">ACFQZ7_08195</name>
</gene>
<sequence>MLALKRCPWAQQQLQEFHDTEWAVPVTTEAQLFQLLCLQVWQSGLNRTVLLRKRAALNQTFHAFSAAWLRQTNPALLFATLADPALIRNQRKLVATQRNAFALERLQQQGQTLRQLLWRQSKVTQFTTTTAIPRYDEGAMAVAAQLKAAGFQFMGPTNCYALLANAGVLNLHLTTCWRYPHIEQARQQAQQLINGAV</sequence>
<dbReference type="InterPro" id="IPR052891">
    <property type="entry name" value="DNA-3mA_glycosylase"/>
</dbReference>
<name>A0ABW3EFI1_9LACO</name>
<dbReference type="InterPro" id="IPR005019">
    <property type="entry name" value="Adenine_glyco"/>
</dbReference>
<proteinExistence type="predicted"/>
<keyword evidence="2" id="KW-1185">Reference proteome</keyword>
<dbReference type="InterPro" id="IPR011257">
    <property type="entry name" value="DNA_glycosylase"/>
</dbReference>
<evidence type="ECO:0000313" key="2">
    <source>
        <dbReference type="Proteomes" id="UP001597104"/>
    </source>
</evidence>